<dbReference type="AlphaFoldDB" id="A0A0S4KPP5"/>
<sequence>MAEQYFLKIDGIEGESRDEQHKGEIELDSWSFGGATSGAPQKGGGASAGKFAIQDVQFTARISKASPMLFLACASGRRISKATLTGRKRGDGRPVDYLTITLTDAVLSSYQQSGASGDGGAPMEQVLCAFGKIHLEYRPVNADGSLGAPVSATYAVKKSRPSKVGRR</sequence>
<keyword evidence="2" id="KW-1185">Reference proteome</keyword>
<dbReference type="SUPFAM" id="SSF141452">
    <property type="entry name" value="Hcp1-like"/>
    <property type="match status" value="1"/>
</dbReference>
<dbReference type="PANTHER" id="PTHR36152:SF5">
    <property type="entry name" value="PROTEIN HCP1"/>
    <property type="match status" value="1"/>
</dbReference>
<dbReference type="Pfam" id="PF05638">
    <property type="entry name" value="T6SS_HCP"/>
    <property type="match status" value="1"/>
</dbReference>
<dbReference type="InterPro" id="IPR036624">
    <property type="entry name" value="Hcp1-lik_sf"/>
</dbReference>
<gene>
    <name evidence="1" type="ORF">NITINOP_1442</name>
</gene>
<dbReference type="Proteomes" id="UP000066284">
    <property type="component" value="Chromosome 1"/>
</dbReference>
<dbReference type="STRING" id="1715989.NITINOP_1442"/>
<dbReference type="OrthoDB" id="4865570at2"/>
<dbReference type="PANTHER" id="PTHR36152">
    <property type="entry name" value="CYTOPLASMIC PROTEIN-RELATED"/>
    <property type="match status" value="1"/>
</dbReference>
<dbReference type="InterPro" id="IPR053165">
    <property type="entry name" value="HSI-I_assembly_Hcp1"/>
</dbReference>
<dbReference type="Gene3D" id="2.30.110.20">
    <property type="entry name" value="Hcp1-like"/>
    <property type="match status" value="1"/>
</dbReference>
<dbReference type="RefSeq" id="WP_062484444.1">
    <property type="nucleotide sequence ID" value="NZ_LN885086.1"/>
</dbReference>
<dbReference type="KEGG" id="nio:NITINOP_1442"/>
<accession>A0A0S4KPP5</accession>
<proteinExistence type="predicted"/>
<evidence type="ECO:0000313" key="1">
    <source>
        <dbReference type="EMBL" id="CUQ66417.1"/>
    </source>
</evidence>
<dbReference type="EMBL" id="LN885086">
    <property type="protein sequence ID" value="CUQ66417.1"/>
    <property type="molecule type" value="Genomic_DNA"/>
</dbReference>
<dbReference type="InterPro" id="IPR008514">
    <property type="entry name" value="T6SS_Hcp"/>
</dbReference>
<protein>
    <submittedName>
        <fullName evidence="1">Type VI secretion system effector, Hcp1 family</fullName>
    </submittedName>
</protein>
<evidence type="ECO:0000313" key="2">
    <source>
        <dbReference type="Proteomes" id="UP000066284"/>
    </source>
</evidence>
<reference evidence="2" key="1">
    <citation type="submission" date="2015-09" db="EMBL/GenBank/DDBJ databases">
        <authorList>
            <person name="Daims H."/>
        </authorList>
    </citation>
    <scope>NUCLEOTIDE SEQUENCE [LARGE SCALE GENOMIC DNA]</scope>
</reference>
<name>A0A0S4KPP5_9BACT</name>
<organism evidence="1 2">
    <name type="scientific">Candidatus Nitrospira inopinata</name>
    <dbReference type="NCBI Taxonomy" id="1715989"/>
    <lineage>
        <taxon>Bacteria</taxon>
        <taxon>Pseudomonadati</taxon>
        <taxon>Nitrospirota</taxon>
        <taxon>Nitrospiria</taxon>
        <taxon>Nitrospirales</taxon>
        <taxon>Nitrospiraceae</taxon>
        <taxon>Nitrospira</taxon>
    </lineage>
</organism>